<dbReference type="PANTHER" id="PTHR40460">
    <property type="entry name" value="CHROMOSOME 1, WHOLE GENOME SHOTGUN SEQUENCE"/>
    <property type="match status" value="1"/>
</dbReference>
<dbReference type="EMBL" id="NAJM01000042">
    <property type="protein sequence ID" value="RVX68004.1"/>
    <property type="molecule type" value="Genomic_DNA"/>
</dbReference>
<gene>
    <name evidence="2" type="ORF">B0A52_08415</name>
</gene>
<comment type="caution">
    <text evidence="2">The sequence shown here is derived from an EMBL/GenBank/DDBJ whole genome shotgun (WGS) entry which is preliminary data.</text>
</comment>
<dbReference type="VEuPathDB" id="FungiDB:PV10_00922"/>
<dbReference type="SUPFAM" id="SSF69047">
    <property type="entry name" value="Hypothetical protein YjbJ"/>
    <property type="match status" value="1"/>
</dbReference>
<feature type="compositionally biased region" description="Polar residues" evidence="1">
    <location>
        <begin position="75"/>
        <end position="85"/>
    </location>
</feature>
<accession>A0A438MW73</accession>
<feature type="region of interest" description="Disordered" evidence="1">
    <location>
        <begin position="41"/>
        <end position="180"/>
    </location>
</feature>
<evidence type="ECO:0000256" key="1">
    <source>
        <dbReference type="SAM" id="MobiDB-lite"/>
    </source>
</evidence>
<dbReference type="PANTHER" id="PTHR40460:SF1">
    <property type="entry name" value="CSBD-LIKE DOMAIN-CONTAINING PROTEIN"/>
    <property type="match status" value="1"/>
</dbReference>
<name>A0A438MW73_EXOME</name>
<dbReference type="OrthoDB" id="5309565at2759"/>
<feature type="compositionally biased region" description="Basic and acidic residues" evidence="1">
    <location>
        <begin position="41"/>
        <end position="51"/>
    </location>
</feature>
<protein>
    <recommendedName>
        <fullName evidence="4">CsbD-like domain-containing protein</fullName>
    </recommendedName>
</protein>
<evidence type="ECO:0008006" key="4">
    <source>
        <dbReference type="Google" id="ProtNLM"/>
    </source>
</evidence>
<feature type="compositionally biased region" description="Polar residues" evidence="1">
    <location>
        <begin position="99"/>
        <end position="111"/>
    </location>
</feature>
<proteinExistence type="predicted"/>
<evidence type="ECO:0000313" key="3">
    <source>
        <dbReference type="Proteomes" id="UP000288859"/>
    </source>
</evidence>
<reference evidence="2 3" key="1">
    <citation type="submission" date="2017-03" db="EMBL/GenBank/DDBJ databases">
        <title>Genomes of endolithic fungi from Antarctica.</title>
        <authorList>
            <person name="Coleine C."/>
            <person name="Masonjones S."/>
            <person name="Stajich J.E."/>
        </authorList>
    </citation>
    <scope>NUCLEOTIDE SEQUENCE [LARGE SCALE GENOMIC DNA]</scope>
    <source>
        <strain evidence="2 3">CCFEE 6314</strain>
    </source>
</reference>
<sequence>MSTNDNTSTLKSVVDTATGYVNSGIASLTGSAGDQAKAEEYKDKGAAESDLSHAAAKAGPFTVTPSGAAKDDSNRTQGQWDQTVGSMKEAAGNLIGNENLKQQGREQNMQGQGEEAKGQLSDLGQGIGDRLQGTMGSAVAGLTGDREAQAKYADQHDEGKTRQRGVELDLQKQAEAEQKK</sequence>
<dbReference type="AlphaFoldDB" id="A0A438MW73"/>
<dbReference type="Proteomes" id="UP000288859">
    <property type="component" value="Unassembled WGS sequence"/>
</dbReference>
<organism evidence="2 3">
    <name type="scientific">Exophiala mesophila</name>
    <name type="common">Black yeast-like fungus</name>
    <dbReference type="NCBI Taxonomy" id="212818"/>
    <lineage>
        <taxon>Eukaryota</taxon>
        <taxon>Fungi</taxon>
        <taxon>Dikarya</taxon>
        <taxon>Ascomycota</taxon>
        <taxon>Pezizomycotina</taxon>
        <taxon>Eurotiomycetes</taxon>
        <taxon>Chaetothyriomycetidae</taxon>
        <taxon>Chaetothyriales</taxon>
        <taxon>Herpotrichiellaceae</taxon>
        <taxon>Exophiala</taxon>
    </lineage>
</organism>
<dbReference type="InterPro" id="IPR036629">
    <property type="entry name" value="YjbJ_sf"/>
</dbReference>
<evidence type="ECO:0000313" key="2">
    <source>
        <dbReference type="EMBL" id="RVX68004.1"/>
    </source>
</evidence>
<feature type="compositionally biased region" description="Basic and acidic residues" evidence="1">
    <location>
        <begin position="144"/>
        <end position="180"/>
    </location>
</feature>